<dbReference type="Proteomes" id="UP000325307">
    <property type="component" value="Unassembled WGS sequence"/>
</dbReference>
<dbReference type="EMBL" id="BKDJ01000002">
    <property type="protein sequence ID" value="GER22084.1"/>
    <property type="molecule type" value="Genomic_DNA"/>
</dbReference>
<accession>A0A5A7NMA2</accession>
<dbReference type="RefSeq" id="WP_149955631.1">
    <property type="nucleotide sequence ID" value="NZ_BKDJ01000002.1"/>
</dbReference>
<keyword evidence="2" id="KW-1185">Reference proteome</keyword>
<dbReference type="SFLD" id="SFLDG01129">
    <property type="entry name" value="C1.5:_HAD__Beta-PGM__Phosphata"/>
    <property type="match status" value="1"/>
</dbReference>
<dbReference type="InterPro" id="IPR023214">
    <property type="entry name" value="HAD_sf"/>
</dbReference>
<sequence>MPSSLPPANAFDAVEGLQAVLWDMDGTLVDTEPYWIAAERALVEEHGGRWTEADGLRLVGQALPASARLLQEAGVRLGIREIIDTLIAEVLRGVERHVPWRPGARELLVDLDRHGVPCAMVTMSEGPLAGLVAAGLPAGTFRFLVTGDMVNAGKPDPEPYLLALSTLQDSIESLSPHRVVALEDSLPGATSAAASGAATIAVPHRGHVPPAAGWELWDTLDGVGAPHLDAFVRHRSPVAGGLR</sequence>
<dbReference type="AlphaFoldDB" id="A0A5A7NMA2"/>
<dbReference type="PRINTS" id="PR00413">
    <property type="entry name" value="HADHALOGNASE"/>
</dbReference>
<dbReference type="OrthoDB" id="9797743at2"/>
<proteinExistence type="predicted"/>
<dbReference type="InterPro" id="IPR036412">
    <property type="entry name" value="HAD-like_sf"/>
</dbReference>
<dbReference type="CDD" id="cd07505">
    <property type="entry name" value="HAD_BPGM-like"/>
    <property type="match status" value="1"/>
</dbReference>
<evidence type="ECO:0000313" key="2">
    <source>
        <dbReference type="Proteomes" id="UP000325307"/>
    </source>
</evidence>
<name>A0A5A7NMA2_9MICC</name>
<dbReference type="InterPro" id="IPR006439">
    <property type="entry name" value="HAD-SF_hydro_IA"/>
</dbReference>
<dbReference type="Gene3D" id="3.40.50.1000">
    <property type="entry name" value="HAD superfamily/HAD-like"/>
    <property type="match status" value="1"/>
</dbReference>
<dbReference type="InterPro" id="IPR023198">
    <property type="entry name" value="PGP-like_dom2"/>
</dbReference>
<evidence type="ECO:0000313" key="1">
    <source>
        <dbReference type="EMBL" id="GER22084.1"/>
    </source>
</evidence>
<dbReference type="SFLD" id="SFLDS00003">
    <property type="entry name" value="Haloacid_Dehalogenase"/>
    <property type="match status" value="1"/>
</dbReference>
<dbReference type="PANTHER" id="PTHR18901">
    <property type="entry name" value="2-DEOXYGLUCOSE-6-PHOSPHATE PHOSPHATASE 2"/>
    <property type="match status" value="1"/>
</dbReference>
<reference evidence="1 2" key="1">
    <citation type="submission" date="2019-09" db="EMBL/GenBank/DDBJ databases">
        <title>Arthrobacter zafarii sp. nov., a moderately thermotolerant and halotolerant actinobacterium isolated from Cholistan desert soil of Pakistan.</title>
        <authorList>
            <person name="Amin A."/>
            <person name="Ahmed I."/>
            <person name="Khalid N."/>
            <person name="Schumann P."/>
            <person name="Busse H.J."/>
            <person name="Khan I.U."/>
            <person name="Li S."/>
            <person name="Li W.J."/>
        </authorList>
    </citation>
    <scope>NUCLEOTIDE SEQUENCE [LARGE SCALE GENOMIC DNA]</scope>
    <source>
        <strain evidence="1 2">NCCP-1664</strain>
    </source>
</reference>
<dbReference type="PANTHER" id="PTHR18901:SF38">
    <property type="entry name" value="PSEUDOURIDINE-5'-PHOSPHATASE"/>
    <property type="match status" value="1"/>
</dbReference>
<dbReference type="Pfam" id="PF00702">
    <property type="entry name" value="Hydrolase"/>
    <property type="match status" value="1"/>
</dbReference>
<dbReference type="Gene3D" id="1.10.150.240">
    <property type="entry name" value="Putative phosphatase, domain 2"/>
    <property type="match status" value="1"/>
</dbReference>
<protein>
    <submittedName>
        <fullName evidence="1">Haloacid dehalogenase</fullName>
    </submittedName>
</protein>
<dbReference type="SUPFAM" id="SSF56784">
    <property type="entry name" value="HAD-like"/>
    <property type="match status" value="1"/>
</dbReference>
<organism evidence="1 2">
    <name type="scientific">Zafaria cholistanensis</name>
    <dbReference type="NCBI Taxonomy" id="1682741"/>
    <lineage>
        <taxon>Bacteria</taxon>
        <taxon>Bacillati</taxon>
        <taxon>Actinomycetota</taxon>
        <taxon>Actinomycetes</taxon>
        <taxon>Micrococcales</taxon>
        <taxon>Micrococcaceae</taxon>
        <taxon>Zafaria</taxon>
    </lineage>
</organism>
<gene>
    <name evidence="1" type="ORF">NCCP1664_05810</name>
</gene>
<comment type="caution">
    <text evidence="1">The sequence shown here is derived from an EMBL/GenBank/DDBJ whole genome shotgun (WGS) entry which is preliminary data.</text>
</comment>